<dbReference type="AlphaFoldDB" id="A0A6M3JYG7"/>
<proteinExistence type="predicted"/>
<evidence type="ECO:0008006" key="2">
    <source>
        <dbReference type="Google" id="ProtNLM"/>
    </source>
</evidence>
<dbReference type="EMBL" id="MT142131">
    <property type="protein sequence ID" value="QJA74954.1"/>
    <property type="molecule type" value="Genomic_DNA"/>
</dbReference>
<evidence type="ECO:0000313" key="1">
    <source>
        <dbReference type="EMBL" id="QJA74954.1"/>
    </source>
</evidence>
<protein>
    <recommendedName>
        <fullName evidence="2">Glycosyltransferase 2-like domain-containing protein</fullName>
    </recommendedName>
</protein>
<organism evidence="1">
    <name type="scientific">viral metagenome</name>
    <dbReference type="NCBI Taxonomy" id="1070528"/>
    <lineage>
        <taxon>unclassified sequences</taxon>
        <taxon>metagenomes</taxon>
        <taxon>organismal metagenomes</taxon>
    </lineage>
</organism>
<accession>A0A6M3JYG7</accession>
<reference evidence="1" key="1">
    <citation type="submission" date="2020-03" db="EMBL/GenBank/DDBJ databases">
        <title>The deep terrestrial virosphere.</title>
        <authorList>
            <person name="Holmfeldt K."/>
            <person name="Nilsson E."/>
            <person name="Simone D."/>
            <person name="Lopez-Fernandez M."/>
            <person name="Wu X."/>
            <person name="de Brujin I."/>
            <person name="Lundin D."/>
            <person name="Andersson A."/>
            <person name="Bertilsson S."/>
            <person name="Dopson M."/>
        </authorList>
    </citation>
    <scope>NUCLEOTIDE SEQUENCE</scope>
    <source>
        <strain evidence="1">MM415A01889</strain>
    </source>
</reference>
<gene>
    <name evidence="1" type="ORF">MM415A01889_0009</name>
</gene>
<sequence>MPAIIGLLCVWGCEDWIEPALKQAVEYCDEVLVNVSSHTLTMDIYEDRTKDIVMDFKNITIVEIPFIQSHHASVKPFVLNKMMSYSKYFEIGNWIWILDVDEYFTEKTVDFVKGIIEEPTDFNQIWFEEKFFYINMQLYLEADHRRIYKIEEDNLDPNFRFVPAQNWCTKERRTLIVPRDIGMFHYGTLTNPYMRQDFWLSEYQHQSQMWKFNWHREIFMNYDLNNQEYWLNKNKELTGCYSPWHDSDYGTNDGKLFEYNGEHPKFIQETNLVNIKDFRTYYDSKKTNSNKK</sequence>
<name>A0A6M3JYG7_9ZZZZ</name>